<feature type="compositionally biased region" description="Low complexity" evidence="1">
    <location>
        <begin position="65"/>
        <end position="87"/>
    </location>
</feature>
<dbReference type="InterPro" id="IPR058488">
    <property type="entry name" value="DUF8175"/>
</dbReference>
<dbReference type="Pfam" id="PF26526">
    <property type="entry name" value="DUF8175"/>
    <property type="match status" value="1"/>
</dbReference>
<evidence type="ECO:0000313" key="5">
    <source>
        <dbReference type="Proteomes" id="UP000318380"/>
    </source>
</evidence>
<comment type="caution">
    <text evidence="4">The sequence shown here is derived from an EMBL/GenBank/DDBJ whole genome shotgun (WGS) entry which is preliminary data.</text>
</comment>
<evidence type="ECO:0000256" key="2">
    <source>
        <dbReference type="SAM" id="Phobius"/>
    </source>
</evidence>
<proteinExistence type="predicted"/>
<keyword evidence="2" id="KW-0472">Membrane</keyword>
<dbReference type="EMBL" id="VIVK01000001">
    <property type="protein sequence ID" value="TWD80724.1"/>
    <property type="molecule type" value="Genomic_DNA"/>
</dbReference>
<feature type="region of interest" description="Disordered" evidence="1">
    <location>
        <begin position="42"/>
        <end position="119"/>
    </location>
</feature>
<dbReference type="Proteomes" id="UP000318380">
    <property type="component" value="Unassembled WGS sequence"/>
</dbReference>
<feature type="transmembrane region" description="Helical" evidence="2">
    <location>
        <begin position="12"/>
        <end position="34"/>
    </location>
</feature>
<keyword evidence="5" id="KW-1185">Reference proteome</keyword>
<dbReference type="RefSeq" id="WP_145804935.1">
    <property type="nucleotide sequence ID" value="NZ_VIVK01000001.1"/>
</dbReference>
<organism evidence="4 5">
    <name type="scientific">Kribbella amoyensis</name>
    <dbReference type="NCBI Taxonomy" id="996641"/>
    <lineage>
        <taxon>Bacteria</taxon>
        <taxon>Bacillati</taxon>
        <taxon>Actinomycetota</taxon>
        <taxon>Actinomycetes</taxon>
        <taxon>Propionibacteriales</taxon>
        <taxon>Kribbellaceae</taxon>
        <taxon>Kribbella</taxon>
    </lineage>
</organism>
<dbReference type="AlphaFoldDB" id="A0A561BPC7"/>
<feature type="compositionally biased region" description="Gly residues" evidence="1">
    <location>
        <begin position="54"/>
        <end position="64"/>
    </location>
</feature>
<keyword evidence="2" id="KW-0812">Transmembrane</keyword>
<reference evidence="4 5" key="1">
    <citation type="submission" date="2019-06" db="EMBL/GenBank/DDBJ databases">
        <title>Sequencing the genomes of 1000 actinobacteria strains.</title>
        <authorList>
            <person name="Klenk H.-P."/>
        </authorList>
    </citation>
    <scope>NUCLEOTIDE SEQUENCE [LARGE SCALE GENOMIC DNA]</scope>
    <source>
        <strain evidence="4 5">DSM 24683</strain>
    </source>
</reference>
<feature type="domain" description="DUF8175" evidence="3">
    <location>
        <begin position="97"/>
        <end position="274"/>
    </location>
</feature>
<keyword evidence="2" id="KW-1133">Transmembrane helix</keyword>
<evidence type="ECO:0000259" key="3">
    <source>
        <dbReference type="Pfam" id="PF26526"/>
    </source>
</evidence>
<feature type="compositionally biased region" description="Low complexity" evidence="1">
    <location>
        <begin position="42"/>
        <end position="53"/>
    </location>
</feature>
<accession>A0A561BPC7</accession>
<evidence type="ECO:0000256" key="1">
    <source>
        <dbReference type="SAM" id="MobiDB-lite"/>
    </source>
</evidence>
<protein>
    <recommendedName>
        <fullName evidence="3">DUF8175 domain-containing protein</fullName>
    </recommendedName>
</protein>
<sequence>MTEKKEENAAFGRGFVAAAIVVGAVLLCGVLLLITGLTSSGTADAAGTASSAGRGPGSGSGEAGSGDADPGDTDSPGDPGGPATPDGDAGDGGDGAARVSTSGCGLADGDQRVPTEAPAVETWEVSRRVVVPRSRVAGPVKVDADGFRRCFAHSPTGALYAAYNAIAAMGDQRKTVATAGKLMLPGPNTDALLTELRGETPSEYSAPTQIAAYRVVDASRDRFTVTLALPVQSEFVSATLTLVWHAGDWRLVPPVPGEPVGAPFAQHRDLDGFVAWSGV</sequence>
<evidence type="ECO:0000313" key="4">
    <source>
        <dbReference type="EMBL" id="TWD80724.1"/>
    </source>
</evidence>
<name>A0A561BPC7_9ACTN</name>
<gene>
    <name evidence="4" type="ORF">FB561_1812</name>
</gene>
<dbReference type="OrthoDB" id="4428031at2"/>